<evidence type="ECO:0000259" key="16">
    <source>
        <dbReference type="PROSITE" id="PS50109"/>
    </source>
</evidence>
<comment type="catalytic activity">
    <reaction evidence="1">
        <text>ATP + protein L-histidine = ADP + protein N-phospho-L-histidine.</text>
        <dbReference type="EC" id="2.7.13.3"/>
    </reaction>
</comment>
<protein>
    <recommendedName>
        <fullName evidence="3">histidine kinase</fullName>
        <ecNumber evidence="3">2.7.13.3</ecNumber>
    </recommendedName>
</protein>
<dbReference type="PROSITE" id="PS50885">
    <property type="entry name" value="HAMP"/>
    <property type="match status" value="1"/>
</dbReference>
<evidence type="ECO:0000256" key="9">
    <source>
        <dbReference type="ARBA" id="ARBA00022777"/>
    </source>
</evidence>
<keyword evidence="7 15" id="KW-0812">Transmembrane</keyword>
<dbReference type="InterPro" id="IPR050398">
    <property type="entry name" value="HssS/ArlS-like"/>
</dbReference>
<dbReference type="SMART" id="SM00304">
    <property type="entry name" value="HAMP"/>
    <property type="match status" value="1"/>
</dbReference>
<dbReference type="InterPro" id="IPR003661">
    <property type="entry name" value="HisK_dim/P_dom"/>
</dbReference>
<dbReference type="RefSeq" id="WP_113031557.1">
    <property type="nucleotide sequence ID" value="NZ_QMFB01000007.1"/>
</dbReference>
<sequence length="456" mass="50761">MSVRRKLFFAMAFFIVGMGLVFAFVTQIVLKDTLHLMVESGKKNEIGEWSGPFTEFYESNGRSWEGIQTYADASMRKDKLAERSASIALLSQNKQTLLFFGDAEYNLVKRFGIESRLFADGDWIGSLYYYDKDADFTSKLRIGILDSTRVLLIIGTLGFVIISLLLAFWLSRRLTAPLRSLITAIDRLAKGGYGIQTPVLSKDEYGKAAAAFNQMSVQLKQLEEARRNLVADVAHELRTPITIVQGKLELIQQHGQQIAPESLLPLQDELIRLTRLVDELHQLSLAEAKKLPLDRKPTDIHALLKRIVEHITPDADNKNIRIELNCSSDTVTANVDSNRVKQVFLNLLVNAVRYTPENGLVRLSISAENRKRNKPGGNLLVSVSDTGAGISSEHLPYLFNRFYRTDEARDRNSGGMGLGLAIAKEFISAHGGSIEVDSKPGNGTTFTVSLPIFPDS</sequence>
<dbReference type="PANTHER" id="PTHR45528">
    <property type="entry name" value="SENSOR HISTIDINE KINASE CPXA"/>
    <property type="match status" value="1"/>
</dbReference>
<keyword evidence="4" id="KW-1003">Cell membrane</keyword>
<dbReference type="Pfam" id="PF00672">
    <property type="entry name" value="HAMP"/>
    <property type="match status" value="1"/>
</dbReference>
<evidence type="ECO:0000256" key="2">
    <source>
        <dbReference type="ARBA" id="ARBA00004651"/>
    </source>
</evidence>
<dbReference type="SUPFAM" id="SSF47384">
    <property type="entry name" value="Homodimeric domain of signal transducing histidine kinase"/>
    <property type="match status" value="1"/>
</dbReference>
<keyword evidence="9 18" id="KW-0418">Kinase</keyword>
<dbReference type="SMART" id="SM00387">
    <property type="entry name" value="HATPase_c"/>
    <property type="match status" value="1"/>
</dbReference>
<evidence type="ECO:0000313" key="18">
    <source>
        <dbReference type="EMBL" id="RAV20699.1"/>
    </source>
</evidence>
<dbReference type="FunFam" id="3.30.565.10:FF:000006">
    <property type="entry name" value="Sensor histidine kinase WalK"/>
    <property type="match status" value="1"/>
</dbReference>
<dbReference type="PRINTS" id="PR00344">
    <property type="entry name" value="BCTRLSENSOR"/>
</dbReference>
<dbReference type="CDD" id="cd00082">
    <property type="entry name" value="HisKA"/>
    <property type="match status" value="1"/>
</dbReference>
<dbReference type="InterPro" id="IPR004358">
    <property type="entry name" value="Sig_transdc_His_kin-like_C"/>
</dbReference>
<feature type="domain" description="Histidine kinase" evidence="16">
    <location>
        <begin position="232"/>
        <end position="454"/>
    </location>
</feature>
<organism evidence="18 19">
    <name type="scientific">Paenibacillus contaminans</name>
    <dbReference type="NCBI Taxonomy" id="450362"/>
    <lineage>
        <taxon>Bacteria</taxon>
        <taxon>Bacillati</taxon>
        <taxon>Bacillota</taxon>
        <taxon>Bacilli</taxon>
        <taxon>Bacillales</taxon>
        <taxon>Paenibacillaceae</taxon>
        <taxon>Paenibacillus</taxon>
    </lineage>
</organism>
<dbReference type="GO" id="GO:0005886">
    <property type="term" value="C:plasma membrane"/>
    <property type="evidence" value="ECO:0007669"/>
    <property type="project" value="UniProtKB-SubCell"/>
</dbReference>
<name>A0A329MLG3_9BACL</name>
<dbReference type="Gene3D" id="6.10.340.10">
    <property type="match status" value="1"/>
</dbReference>
<keyword evidence="12" id="KW-0902">Two-component regulatory system</keyword>
<dbReference type="CDD" id="cd00075">
    <property type="entry name" value="HATPase"/>
    <property type="match status" value="1"/>
</dbReference>
<dbReference type="EMBL" id="QMFB01000007">
    <property type="protein sequence ID" value="RAV20699.1"/>
    <property type="molecule type" value="Genomic_DNA"/>
</dbReference>
<dbReference type="Proteomes" id="UP000250369">
    <property type="component" value="Unassembled WGS sequence"/>
</dbReference>
<dbReference type="Pfam" id="PF00512">
    <property type="entry name" value="HisKA"/>
    <property type="match status" value="1"/>
</dbReference>
<evidence type="ECO:0000256" key="5">
    <source>
        <dbReference type="ARBA" id="ARBA00022553"/>
    </source>
</evidence>
<evidence type="ECO:0000256" key="7">
    <source>
        <dbReference type="ARBA" id="ARBA00022692"/>
    </source>
</evidence>
<evidence type="ECO:0000256" key="4">
    <source>
        <dbReference type="ARBA" id="ARBA00022475"/>
    </source>
</evidence>
<feature type="transmembrane region" description="Helical" evidence="15">
    <location>
        <begin position="150"/>
        <end position="170"/>
    </location>
</feature>
<dbReference type="CDD" id="cd06225">
    <property type="entry name" value="HAMP"/>
    <property type="match status" value="1"/>
</dbReference>
<evidence type="ECO:0000256" key="6">
    <source>
        <dbReference type="ARBA" id="ARBA00022679"/>
    </source>
</evidence>
<dbReference type="PROSITE" id="PS50109">
    <property type="entry name" value="HIS_KIN"/>
    <property type="match status" value="1"/>
</dbReference>
<keyword evidence="8" id="KW-0547">Nucleotide-binding</keyword>
<reference evidence="18 19" key="1">
    <citation type="journal article" date="2009" name="Int. J. Syst. Evol. Microbiol.">
        <title>Paenibacillus contaminans sp. nov., isolated from a contaminated laboratory plate.</title>
        <authorList>
            <person name="Chou J.H."/>
            <person name="Lee J.H."/>
            <person name="Lin M.C."/>
            <person name="Chang P.S."/>
            <person name="Arun A.B."/>
            <person name="Young C.C."/>
            <person name="Chen W.M."/>
        </authorList>
    </citation>
    <scope>NUCLEOTIDE SEQUENCE [LARGE SCALE GENOMIC DNA]</scope>
    <source>
        <strain evidence="18 19">CKOBP-6</strain>
    </source>
</reference>
<keyword evidence="6" id="KW-0808">Transferase</keyword>
<dbReference type="InterPro" id="IPR036890">
    <property type="entry name" value="HATPase_C_sf"/>
</dbReference>
<dbReference type="Pfam" id="PF02518">
    <property type="entry name" value="HATPase_c"/>
    <property type="match status" value="1"/>
</dbReference>
<keyword evidence="19" id="KW-1185">Reference proteome</keyword>
<dbReference type="GO" id="GO:0000155">
    <property type="term" value="F:phosphorelay sensor kinase activity"/>
    <property type="evidence" value="ECO:0007669"/>
    <property type="project" value="InterPro"/>
</dbReference>
<dbReference type="PANTHER" id="PTHR45528:SF1">
    <property type="entry name" value="SENSOR HISTIDINE KINASE CPXA"/>
    <property type="match status" value="1"/>
</dbReference>
<dbReference type="SUPFAM" id="SSF55874">
    <property type="entry name" value="ATPase domain of HSP90 chaperone/DNA topoisomerase II/histidine kinase"/>
    <property type="match status" value="1"/>
</dbReference>
<dbReference type="Gene3D" id="1.10.287.130">
    <property type="match status" value="1"/>
</dbReference>
<comment type="subcellular location">
    <subcellularLocation>
        <location evidence="2">Cell membrane</location>
        <topology evidence="2">Multi-pass membrane protein</topology>
    </subcellularLocation>
</comment>
<gene>
    <name evidence="18" type="ORF">DQG23_14415</name>
</gene>
<feature type="coiled-coil region" evidence="14">
    <location>
        <begin position="212"/>
        <end position="239"/>
    </location>
</feature>
<dbReference type="GO" id="GO:0005524">
    <property type="term" value="F:ATP binding"/>
    <property type="evidence" value="ECO:0007669"/>
    <property type="project" value="UniProtKB-KW"/>
</dbReference>
<accession>A0A329MLG3</accession>
<dbReference type="Gene3D" id="3.30.565.10">
    <property type="entry name" value="Histidine kinase-like ATPase, C-terminal domain"/>
    <property type="match status" value="1"/>
</dbReference>
<dbReference type="InterPro" id="IPR003660">
    <property type="entry name" value="HAMP_dom"/>
</dbReference>
<evidence type="ECO:0000256" key="14">
    <source>
        <dbReference type="SAM" id="Coils"/>
    </source>
</evidence>
<evidence type="ECO:0000256" key="10">
    <source>
        <dbReference type="ARBA" id="ARBA00022840"/>
    </source>
</evidence>
<evidence type="ECO:0000256" key="12">
    <source>
        <dbReference type="ARBA" id="ARBA00023012"/>
    </source>
</evidence>
<keyword evidence="5" id="KW-0597">Phosphoprotein</keyword>
<evidence type="ECO:0000256" key="13">
    <source>
        <dbReference type="ARBA" id="ARBA00023136"/>
    </source>
</evidence>
<dbReference type="SMART" id="SM00388">
    <property type="entry name" value="HisKA"/>
    <property type="match status" value="1"/>
</dbReference>
<dbReference type="InterPro" id="IPR036097">
    <property type="entry name" value="HisK_dim/P_sf"/>
</dbReference>
<dbReference type="SUPFAM" id="SSF158472">
    <property type="entry name" value="HAMP domain-like"/>
    <property type="match status" value="1"/>
</dbReference>
<feature type="transmembrane region" description="Helical" evidence="15">
    <location>
        <begin position="7"/>
        <end position="30"/>
    </location>
</feature>
<keyword evidence="11 15" id="KW-1133">Transmembrane helix</keyword>
<keyword evidence="14" id="KW-0175">Coiled coil</keyword>
<dbReference type="InterPro" id="IPR005467">
    <property type="entry name" value="His_kinase_dom"/>
</dbReference>
<comment type="caution">
    <text evidence="18">The sequence shown here is derived from an EMBL/GenBank/DDBJ whole genome shotgun (WGS) entry which is preliminary data.</text>
</comment>
<evidence type="ECO:0000313" key="19">
    <source>
        <dbReference type="Proteomes" id="UP000250369"/>
    </source>
</evidence>
<proteinExistence type="predicted"/>
<dbReference type="EC" id="2.7.13.3" evidence="3"/>
<keyword evidence="10" id="KW-0067">ATP-binding</keyword>
<dbReference type="OrthoDB" id="9813151at2"/>
<evidence type="ECO:0000259" key="17">
    <source>
        <dbReference type="PROSITE" id="PS50885"/>
    </source>
</evidence>
<dbReference type="AlphaFoldDB" id="A0A329MLG3"/>
<keyword evidence="13 15" id="KW-0472">Membrane</keyword>
<evidence type="ECO:0000256" key="11">
    <source>
        <dbReference type="ARBA" id="ARBA00022989"/>
    </source>
</evidence>
<evidence type="ECO:0000256" key="3">
    <source>
        <dbReference type="ARBA" id="ARBA00012438"/>
    </source>
</evidence>
<dbReference type="InterPro" id="IPR003594">
    <property type="entry name" value="HATPase_dom"/>
</dbReference>
<evidence type="ECO:0000256" key="8">
    <source>
        <dbReference type="ARBA" id="ARBA00022741"/>
    </source>
</evidence>
<evidence type="ECO:0000256" key="15">
    <source>
        <dbReference type="SAM" id="Phobius"/>
    </source>
</evidence>
<feature type="domain" description="HAMP" evidence="17">
    <location>
        <begin position="172"/>
        <end position="224"/>
    </location>
</feature>
<evidence type="ECO:0000256" key="1">
    <source>
        <dbReference type="ARBA" id="ARBA00000085"/>
    </source>
</evidence>